<keyword evidence="5" id="KW-1185">Reference proteome</keyword>
<dbReference type="PANTHER" id="PTHR14237">
    <property type="entry name" value="MOLYBDOPTERIN COFACTOR SULFURASE MOSC"/>
    <property type="match status" value="1"/>
</dbReference>
<dbReference type="AlphaFoldDB" id="A0A2A9PHS8"/>
<evidence type="ECO:0000256" key="1">
    <source>
        <dbReference type="SAM" id="MobiDB-lite"/>
    </source>
</evidence>
<dbReference type="EMBL" id="LAZP02000098">
    <property type="protein sequence ID" value="PFH60939.1"/>
    <property type="molecule type" value="Genomic_DNA"/>
</dbReference>
<dbReference type="GO" id="GO:0030151">
    <property type="term" value="F:molybdenum ion binding"/>
    <property type="evidence" value="ECO:0007669"/>
    <property type="project" value="InterPro"/>
</dbReference>
<reference evidence="4 5" key="2">
    <citation type="journal article" date="2017" name="Sci. Rep.">
        <title>Ant-infecting Ophiocordyceps genomes reveal a high diversity of potential behavioral manipulation genes and a possible major role for enterotoxins.</title>
        <authorList>
            <person name="de Bekker C."/>
            <person name="Ohm R.A."/>
            <person name="Evans H.C."/>
            <person name="Brachmann A."/>
            <person name="Hughes D.P."/>
        </authorList>
    </citation>
    <scope>NUCLEOTIDE SEQUENCE [LARGE SCALE GENOMIC DNA]</scope>
    <source>
        <strain evidence="4 5">SC16a</strain>
    </source>
</reference>
<dbReference type="Pfam" id="PF03476">
    <property type="entry name" value="MOSC_N"/>
    <property type="match status" value="1"/>
</dbReference>
<name>A0A2A9PHS8_OPHUN</name>
<dbReference type="PROSITE" id="PS51340">
    <property type="entry name" value="MOSC"/>
    <property type="match status" value="1"/>
</dbReference>
<dbReference type="STRING" id="268505.A0A2A9PHS8"/>
<comment type="caution">
    <text evidence="4">The sequence shown here is derived from an EMBL/GenBank/DDBJ whole genome shotgun (WGS) entry which is preliminary data.</text>
</comment>
<feature type="domain" description="MOSC" evidence="3">
    <location>
        <begin position="241"/>
        <end position="431"/>
    </location>
</feature>
<reference evidence="4 5" key="1">
    <citation type="journal article" date="2015" name="BMC Genomics">
        <title>Gene expression during zombie ant biting behavior reflects the complexity underlying fungal parasitic behavioral manipulation.</title>
        <authorList>
            <person name="de Bekker C."/>
            <person name="Ohm R.A."/>
            <person name="Loreto R.G."/>
            <person name="Sebastian A."/>
            <person name="Albert I."/>
            <person name="Merrow M."/>
            <person name="Brachmann A."/>
            <person name="Hughes D.P."/>
        </authorList>
    </citation>
    <scope>NUCLEOTIDE SEQUENCE [LARGE SCALE GENOMIC DNA]</scope>
    <source>
        <strain evidence="4 5">SC16a</strain>
    </source>
</reference>
<organism evidence="4 5">
    <name type="scientific">Ophiocordyceps unilateralis</name>
    <name type="common">Zombie-ant fungus</name>
    <name type="synonym">Torrubia unilateralis</name>
    <dbReference type="NCBI Taxonomy" id="268505"/>
    <lineage>
        <taxon>Eukaryota</taxon>
        <taxon>Fungi</taxon>
        <taxon>Dikarya</taxon>
        <taxon>Ascomycota</taxon>
        <taxon>Pezizomycotina</taxon>
        <taxon>Sordariomycetes</taxon>
        <taxon>Hypocreomycetidae</taxon>
        <taxon>Hypocreales</taxon>
        <taxon>Ophiocordycipitaceae</taxon>
        <taxon>Ophiocordyceps</taxon>
    </lineage>
</organism>
<proteinExistence type="predicted"/>
<dbReference type="Proteomes" id="UP000037136">
    <property type="component" value="Unassembled WGS sequence"/>
</dbReference>
<evidence type="ECO:0000256" key="2">
    <source>
        <dbReference type="SAM" id="Phobius"/>
    </source>
</evidence>
<protein>
    <recommendedName>
        <fullName evidence="3">MOSC domain-containing protein</fullName>
    </recommendedName>
</protein>
<evidence type="ECO:0000259" key="3">
    <source>
        <dbReference type="PROSITE" id="PS51340"/>
    </source>
</evidence>
<dbReference type="GO" id="GO:0030170">
    <property type="term" value="F:pyridoxal phosphate binding"/>
    <property type="evidence" value="ECO:0007669"/>
    <property type="project" value="InterPro"/>
</dbReference>
<keyword evidence="2" id="KW-1133">Transmembrane helix</keyword>
<dbReference type="Pfam" id="PF03473">
    <property type="entry name" value="MOSC"/>
    <property type="match status" value="1"/>
</dbReference>
<accession>A0A2A9PHS8</accession>
<dbReference type="InterPro" id="IPR005302">
    <property type="entry name" value="MoCF_Sase_C"/>
</dbReference>
<dbReference type="GO" id="GO:0003824">
    <property type="term" value="F:catalytic activity"/>
    <property type="evidence" value="ECO:0007669"/>
    <property type="project" value="InterPro"/>
</dbReference>
<gene>
    <name evidence="4" type="ORF">XA68_18514</name>
</gene>
<keyword evidence="2" id="KW-0472">Membrane</keyword>
<keyword evidence="2" id="KW-0812">Transmembrane</keyword>
<dbReference type="InterPro" id="IPR011037">
    <property type="entry name" value="Pyrv_Knase-like_insert_dom_sf"/>
</dbReference>
<dbReference type="InterPro" id="IPR005303">
    <property type="entry name" value="MOCOS_middle"/>
</dbReference>
<evidence type="ECO:0000313" key="5">
    <source>
        <dbReference type="Proteomes" id="UP000037136"/>
    </source>
</evidence>
<feature type="region of interest" description="Disordered" evidence="1">
    <location>
        <begin position="440"/>
        <end position="460"/>
    </location>
</feature>
<evidence type="ECO:0000313" key="4">
    <source>
        <dbReference type="EMBL" id="PFH60939.1"/>
    </source>
</evidence>
<dbReference type="OrthoDB" id="17255at2759"/>
<dbReference type="PANTHER" id="PTHR14237:SF23">
    <property type="entry name" value="MOSC DOMAIN PROTEIN (AFU_ORTHOLOGUE AFUA_7G05900)"/>
    <property type="match status" value="1"/>
</dbReference>
<sequence>MDSGGGTPALATPGAIFALVITIIVFVLPIFIIFPPIPVERSDVLRQTHSKLGIRPHKSNLRTQHSAVHEAQAGRPTTIQSLFIYPIKSCRGIELSRATVLPTGLENDRIFALAQRKPTPGVDADVGAWEVLTQRQMPLMANIKVDVWLPDSSKKSRQLGKVEEPFVLVRFPWADRGPRRLVQLLAAKLSRGLRAVPEKEFILPLNYPSAQDVAALGYKHDAVKIWKDTPSALNMERELPVELARYLGVRHRLAIFRMDPTRQREVFRCAPPKDSLGYQPIIDFHDAYPLHLLSLTSIRHLESNIKKDESIQRLDARRFRGNIIISGAEAYDEDDWKSVRFKGGACRGNDASSVFDVSCRTVRCKLPNVDQATGVRHRAEPDRAIRKYREVDPGAPKMGCLGMQLCPVFPQSETPEQLQSMLEVGMEVDVLQRGPHHYYWTDQKGERPEAAQTEKAQHPP</sequence>
<dbReference type="SUPFAM" id="SSF50800">
    <property type="entry name" value="PK beta-barrel domain-like"/>
    <property type="match status" value="1"/>
</dbReference>
<feature type="transmembrane region" description="Helical" evidence="2">
    <location>
        <begin position="15"/>
        <end position="37"/>
    </location>
</feature>